<comment type="caution">
    <text evidence="3">The sequence shown here is derived from an EMBL/GenBank/DDBJ whole genome shotgun (WGS) entry which is preliminary data.</text>
</comment>
<feature type="domain" description="YetF C-terminal" evidence="2">
    <location>
        <begin position="14"/>
        <end position="76"/>
    </location>
</feature>
<dbReference type="InterPro" id="IPR023090">
    <property type="entry name" value="UPF0702_alpha/beta_dom_sf"/>
</dbReference>
<feature type="region of interest" description="Disordered" evidence="1">
    <location>
        <begin position="85"/>
        <end position="105"/>
    </location>
</feature>
<accession>A0ABN3KJB4</accession>
<dbReference type="Gene3D" id="3.30.240.20">
    <property type="entry name" value="bsu07140 like domains"/>
    <property type="match status" value="1"/>
</dbReference>
<dbReference type="InterPro" id="IPR007353">
    <property type="entry name" value="DUF421"/>
</dbReference>
<dbReference type="Proteomes" id="UP001501638">
    <property type="component" value="Unassembled WGS sequence"/>
</dbReference>
<dbReference type="RefSeq" id="WP_344328177.1">
    <property type="nucleotide sequence ID" value="NZ_BAAASZ010000042.1"/>
</dbReference>
<gene>
    <name evidence="3" type="ORF">GCM10010405_54110</name>
</gene>
<reference evidence="3 4" key="1">
    <citation type="journal article" date="2019" name="Int. J. Syst. Evol. Microbiol.">
        <title>The Global Catalogue of Microorganisms (GCM) 10K type strain sequencing project: providing services to taxonomists for standard genome sequencing and annotation.</title>
        <authorList>
            <consortium name="The Broad Institute Genomics Platform"/>
            <consortium name="The Broad Institute Genome Sequencing Center for Infectious Disease"/>
            <person name="Wu L."/>
            <person name="Ma J."/>
        </authorList>
    </citation>
    <scope>NUCLEOTIDE SEQUENCE [LARGE SCALE GENOMIC DNA]</scope>
    <source>
        <strain evidence="3 4">JCM 6305</strain>
    </source>
</reference>
<proteinExistence type="predicted"/>
<evidence type="ECO:0000313" key="4">
    <source>
        <dbReference type="Proteomes" id="UP001501638"/>
    </source>
</evidence>
<evidence type="ECO:0000256" key="1">
    <source>
        <dbReference type="SAM" id="MobiDB-lite"/>
    </source>
</evidence>
<protein>
    <recommendedName>
        <fullName evidence="2">YetF C-terminal domain-containing protein</fullName>
    </recommendedName>
</protein>
<sequence>MQFVNARVAVGSGRFRRLIKTEPTLLRDGRLLGEAMARQRVTAGEARRAIRSQGIGAVEEVAAVGLETDGSFSVLPRLPDRLGQLLTGRPGVDRGTAGQTSAERDRMEPRIGQIAGFTARMSV</sequence>
<evidence type="ECO:0000259" key="2">
    <source>
        <dbReference type="Pfam" id="PF04239"/>
    </source>
</evidence>
<dbReference type="Pfam" id="PF04239">
    <property type="entry name" value="DUF421"/>
    <property type="match status" value="1"/>
</dbReference>
<evidence type="ECO:0000313" key="3">
    <source>
        <dbReference type="EMBL" id="GAA2462937.1"/>
    </source>
</evidence>
<name>A0ABN3KJB4_9ACTN</name>
<dbReference type="EMBL" id="BAAASZ010000042">
    <property type="protein sequence ID" value="GAA2462937.1"/>
    <property type="molecule type" value="Genomic_DNA"/>
</dbReference>
<organism evidence="3 4">
    <name type="scientific">Streptomyces macrosporus</name>
    <dbReference type="NCBI Taxonomy" id="44032"/>
    <lineage>
        <taxon>Bacteria</taxon>
        <taxon>Bacillati</taxon>
        <taxon>Actinomycetota</taxon>
        <taxon>Actinomycetes</taxon>
        <taxon>Kitasatosporales</taxon>
        <taxon>Streptomycetaceae</taxon>
        <taxon>Streptomyces</taxon>
    </lineage>
</organism>
<keyword evidence="4" id="KW-1185">Reference proteome</keyword>